<dbReference type="InterPro" id="IPR011006">
    <property type="entry name" value="CheY-like_superfamily"/>
</dbReference>
<dbReference type="InterPro" id="IPR036388">
    <property type="entry name" value="WH-like_DNA-bd_sf"/>
</dbReference>
<evidence type="ECO:0000313" key="7">
    <source>
        <dbReference type="Proteomes" id="UP000460290"/>
    </source>
</evidence>
<reference evidence="6 7" key="1">
    <citation type="submission" date="2019-12" db="EMBL/GenBank/DDBJ databases">
        <title>Genomic-based taxomic classification of the family Erythrobacteraceae.</title>
        <authorList>
            <person name="Xu L."/>
        </authorList>
    </citation>
    <scope>NUCLEOTIDE SEQUENCE [LARGE SCALE GENOMIC DNA]</scope>
    <source>
        <strain evidence="6 7">KCTC 42006</strain>
    </source>
</reference>
<feature type="domain" description="Response regulatory" evidence="5">
    <location>
        <begin position="30"/>
        <end position="146"/>
    </location>
</feature>
<dbReference type="Pfam" id="PF00196">
    <property type="entry name" value="GerE"/>
    <property type="match status" value="1"/>
</dbReference>
<dbReference type="GO" id="GO:0003677">
    <property type="term" value="F:DNA binding"/>
    <property type="evidence" value="ECO:0007669"/>
    <property type="project" value="UniProtKB-KW"/>
</dbReference>
<evidence type="ECO:0000259" key="5">
    <source>
        <dbReference type="PROSITE" id="PS50110"/>
    </source>
</evidence>
<keyword evidence="7" id="KW-1185">Reference proteome</keyword>
<dbReference type="Gene3D" id="1.10.10.10">
    <property type="entry name" value="Winged helix-like DNA-binding domain superfamily/Winged helix DNA-binding domain"/>
    <property type="match status" value="1"/>
</dbReference>
<dbReference type="PANTHER" id="PTHR45566">
    <property type="entry name" value="HTH-TYPE TRANSCRIPTIONAL REGULATOR YHJB-RELATED"/>
    <property type="match status" value="1"/>
</dbReference>
<dbReference type="InterPro" id="IPR058245">
    <property type="entry name" value="NreC/VraR/RcsB-like_REC"/>
</dbReference>
<dbReference type="EMBL" id="WTYZ01000001">
    <property type="protein sequence ID" value="MXO82643.1"/>
    <property type="molecule type" value="Genomic_DNA"/>
</dbReference>
<evidence type="ECO:0000256" key="3">
    <source>
        <dbReference type="PROSITE-ProRule" id="PRU00169"/>
    </source>
</evidence>
<sequence length="243" mass="26452">MDRPAVRDEGLHLNTVATDRPEQPKAGTMSIALVDDHRLFLMGFSLLLERIEHDCSVEPFDTPVDLLKALDNGSRFDLVICDLMMSSMNGLAFIAALRGRHDVPVLMISGINTSPPLAEMRQLNAQGFVHKSADDAELIEAIETVLQGGTYFPHYAPDAGDGTESNFGDVADIYGDGSEVPVPTTRQIEILKLISNGASNKEIARSLSISENTVKTHIKQIFELLKVNKRTASVRAAQALGIL</sequence>
<dbReference type="SUPFAM" id="SSF46894">
    <property type="entry name" value="C-terminal effector domain of the bipartite response regulators"/>
    <property type="match status" value="1"/>
</dbReference>
<dbReference type="Pfam" id="PF00072">
    <property type="entry name" value="Response_reg"/>
    <property type="match status" value="1"/>
</dbReference>
<feature type="domain" description="HTH luxR-type" evidence="4">
    <location>
        <begin position="176"/>
        <end position="241"/>
    </location>
</feature>
<dbReference type="RefSeq" id="WP_160613071.1">
    <property type="nucleotide sequence ID" value="NZ_JAUFQM010000001.1"/>
</dbReference>
<name>A0A844Z6Z5_9SPHN</name>
<proteinExistence type="predicted"/>
<dbReference type="OrthoDB" id="9814495at2"/>
<dbReference type="GO" id="GO:0000160">
    <property type="term" value="P:phosphorelay signal transduction system"/>
    <property type="evidence" value="ECO:0007669"/>
    <property type="project" value="InterPro"/>
</dbReference>
<protein>
    <submittedName>
        <fullName evidence="6">Response regulator</fullName>
    </submittedName>
</protein>
<evidence type="ECO:0000259" key="4">
    <source>
        <dbReference type="PROSITE" id="PS50043"/>
    </source>
</evidence>
<keyword evidence="1 3" id="KW-0597">Phosphoprotein</keyword>
<dbReference type="SMART" id="SM00448">
    <property type="entry name" value="REC"/>
    <property type="match status" value="1"/>
</dbReference>
<dbReference type="PROSITE" id="PS50043">
    <property type="entry name" value="HTH_LUXR_2"/>
    <property type="match status" value="1"/>
</dbReference>
<dbReference type="CDD" id="cd06170">
    <property type="entry name" value="LuxR_C_like"/>
    <property type="match status" value="1"/>
</dbReference>
<gene>
    <name evidence="6" type="ORF">GRI35_04555</name>
</gene>
<comment type="caution">
    <text evidence="6">The sequence shown here is derived from an EMBL/GenBank/DDBJ whole genome shotgun (WGS) entry which is preliminary data.</text>
</comment>
<accession>A0A844Z6Z5</accession>
<evidence type="ECO:0000256" key="2">
    <source>
        <dbReference type="ARBA" id="ARBA00023125"/>
    </source>
</evidence>
<dbReference type="SUPFAM" id="SSF52172">
    <property type="entry name" value="CheY-like"/>
    <property type="match status" value="1"/>
</dbReference>
<dbReference type="SMART" id="SM00421">
    <property type="entry name" value="HTH_LUXR"/>
    <property type="match status" value="1"/>
</dbReference>
<dbReference type="PROSITE" id="PS50110">
    <property type="entry name" value="RESPONSE_REGULATORY"/>
    <property type="match status" value="1"/>
</dbReference>
<dbReference type="InterPro" id="IPR016032">
    <property type="entry name" value="Sig_transdc_resp-reg_C-effctor"/>
</dbReference>
<dbReference type="CDD" id="cd17535">
    <property type="entry name" value="REC_NarL-like"/>
    <property type="match status" value="1"/>
</dbReference>
<feature type="modified residue" description="4-aspartylphosphate" evidence="3">
    <location>
        <position position="82"/>
    </location>
</feature>
<dbReference type="InterPro" id="IPR000792">
    <property type="entry name" value="Tscrpt_reg_LuxR_C"/>
</dbReference>
<evidence type="ECO:0000313" key="6">
    <source>
        <dbReference type="EMBL" id="MXO82643.1"/>
    </source>
</evidence>
<dbReference type="GO" id="GO:0006355">
    <property type="term" value="P:regulation of DNA-templated transcription"/>
    <property type="evidence" value="ECO:0007669"/>
    <property type="project" value="InterPro"/>
</dbReference>
<dbReference type="PRINTS" id="PR00038">
    <property type="entry name" value="HTHLUXR"/>
</dbReference>
<dbReference type="PANTHER" id="PTHR45566:SF2">
    <property type="entry name" value="NARL SUBFAMILY"/>
    <property type="match status" value="1"/>
</dbReference>
<evidence type="ECO:0000256" key="1">
    <source>
        <dbReference type="ARBA" id="ARBA00022553"/>
    </source>
</evidence>
<dbReference type="Gene3D" id="3.40.50.2300">
    <property type="match status" value="1"/>
</dbReference>
<organism evidence="6 7">
    <name type="scientific">Pontixanthobacter aestiaquae</name>
    <dbReference type="NCBI Taxonomy" id="1509367"/>
    <lineage>
        <taxon>Bacteria</taxon>
        <taxon>Pseudomonadati</taxon>
        <taxon>Pseudomonadota</taxon>
        <taxon>Alphaproteobacteria</taxon>
        <taxon>Sphingomonadales</taxon>
        <taxon>Erythrobacteraceae</taxon>
        <taxon>Pontixanthobacter</taxon>
    </lineage>
</organism>
<keyword evidence="2" id="KW-0238">DNA-binding</keyword>
<dbReference type="Proteomes" id="UP000460290">
    <property type="component" value="Unassembled WGS sequence"/>
</dbReference>
<dbReference type="InterPro" id="IPR051015">
    <property type="entry name" value="EvgA-like"/>
</dbReference>
<dbReference type="AlphaFoldDB" id="A0A844Z6Z5"/>
<dbReference type="InterPro" id="IPR001789">
    <property type="entry name" value="Sig_transdc_resp-reg_receiver"/>
</dbReference>